<dbReference type="GO" id="GO:0005506">
    <property type="term" value="F:iron ion binding"/>
    <property type="evidence" value="ECO:0007669"/>
    <property type="project" value="InterPro"/>
</dbReference>
<protein>
    <submittedName>
        <fullName evidence="22">Isoleucine N-monooxygenase 2-like</fullName>
    </submittedName>
</protein>
<dbReference type="GO" id="GO:0020037">
    <property type="term" value="F:heme binding"/>
    <property type="evidence" value="ECO:0007669"/>
    <property type="project" value="InterPro"/>
</dbReference>
<accession>A0A834T5W4</accession>
<dbReference type="EMBL" id="JAAIUW010000009">
    <property type="protein sequence ID" value="KAF7816234.1"/>
    <property type="molecule type" value="Genomic_DNA"/>
</dbReference>
<keyword evidence="10 21" id="KW-0560">Oxidoreductase</keyword>
<evidence type="ECO:0000256" key="2">
    <source>
        <dbReference type="ARBA" id="ARBA00004464"/>
    </source>
</evidence>
<evidence type="ECO:0000256" key="13">
    <source>
        <dbReference type="ARBA" id="ARBA00051005"/>
    </source>
</evidence>
<keyword evidence="11 20" id="KW-0408">Iron</keyword>
<dbReference type="Gene3D" id="1.10.630.10">
    <property type="entry name" value="Cytochrome P450"/>
    <property type="match status" value="1"/>
</dbReference>
<comment type="catalytic activity">
    <reaction evidence="15">
        <text>N-hydroxy-L-valine + reduced [NADPH--hemoprotein reductase] + O2 = N,N-dihydroxy-L-valine + oxidized [NADPH--hemoprotein reductase] + H2O + H(+)</text>
        <dbReference type="Rhea" id="RHEA:30495"/>
        <dbReference type="Rhea" id="RHEA-COMP:11964"/>
        <dbReference type="Rhea" id="RHEA-COMP:11965"/>
        <dbReference type="ChEBI" id="CHEBI:15377"/>
        <dbReference type="ChEBI" id="CHEBI:15378"/>
        <dbReference type="ChEBI" id="CHEBI:15379"/>
        <dbReference type="ChEBI" id="CHEBI:57618"/>
        <dbReference type="ChEBI" id="CHEBI:58210"/>
        <dbReference type="ChEBI" id="CHEBI:61140"/>
        <dbReference type="ChEBI" id="CHEBI:61142"/>
    </reaction>
</comment>
<evidence type="ECO:0000256" key="5">
    <source>
        <dbReference type="ARBA" id="ARBA00022617"/>
    </source>
</evidence>
<comment type="caution">
    <text evidence="22">The sequence shown here is derived from an EMBL/GenBank/DDBJ whole genome shotgun (WGS) entry which is preliminary data.</text>
</comment>
<evidence type="ECO:0000256" key="17">
    <source>
        <dbReference type="ARBA" id="ARBA00052460"/>
    </source>
</evidence>
<dbReference type="PANTHER" id="PTHR47944:SF4">
    <property type="entry name" value="OS09G0441700 PROTEIN"/>
    <property type="match status" value="1"/>
</dbReference>
<keyword evidence="6 20" id="KW-0479">Metal-binding</keyword>
<gene>
    <name evidence="22" type="ORF">G2W53_030203</name>
</gene>
<dbReference type="InterPro" id="IPR001128">
    <property type="entry name" value="Cyt_P450"/>
</dbReference>
<organism evidence="22 23">
    <name type="scientific">Senna tora</name>
    <dbReference type="NCBI Taxonomy" id="362788"/>
    <lineage>
        <taxon>Eukaryota</taxon>
        <taxon>Viridiplantae</taxon>
        <taxon>Streptophyta</taxon>
        <taxon>Embryophyta</taxon>
        <taxon>Tracheophyta</taxon>
        <taxon>Spermatophyta</taxon>
        <taxon>Magnoliopsida</taxon>
        <taxon>eudicotyledons</taxon>
        <taxon>Gunneridae</taxon>
        <taxon>Pentapetalae</taxon>
        <taxon>rosids</taxon>
        <taxon>fabids</taxon>
        <taxon>Fabales</taxon>
        <taxon>Fabaceae</taxon>
        <taxon>Caesalpinioideae</taxon>
        <taxon>Cassia clade</taxon>
        <taxon>Senna</taxon>
    </lineage>
</organism>
<evidence type="ECO:0000256" key="16">
    <source>
        <dbReference type="ARBA" id="ARBA00051419"/>
    </source>
</evidence>
<comment type="catalytic activity">
    <reaction evidence="14">
        <text>N-hydroxy-L-isoleucine + reduced [NADPH--hemoprotein reductase] + O2 = N,N-dihydroxy-L-isoleucine + oxidized [NADPH--hemoprotein reductase] + H2O + H(+)</text>
        <dbReference type="Rhea" id="RHEA:30483"/>
        <dbReference type="Rhea" id="RHEA-COMP:11964"/>
        <dbReference type="Rhea" id="RHEA-COMP:11965"/>
        <dbReference type="ChEBI" id="CHEBI:15377"/>
        <dbReference type="ChEBI" id="CHEBI:15378"/>
        <dbReference type="ChEBI" id="CHEBI:15379"/>
        <dbReference type="ChEBI" id="CHEBI:57618"/>
        <dbReference type="ChEBI" id="CHEBI:58210"/>
        <dbReference type="ChEBI" id="CHEBI:61131"/>
        <dbReference type="ChEBI" id="CHEBI:61133"/>
    </reaction>
</comment>
<evidence type="ECO:0000256" key="14">
    <source>
        <dbReference type="ARBA" id="ARBA00051234"/>
    </source>
</evidence>
<evidence type="ECO:0000256" key="11">
    <source>
        <dbReference type="ARBA" id="ARBA00023004"/>
    </source>
</evidence>
<comment type="catalytic activity">
    <reaction evidence="18">
        <text>L-isoleucine + reduced [NADPH--hemoprotein reductase] + O2 = N-hydroxy-L-isoleucine + oxidized [NADPH--hemoprotein reductase] + H2O + 2 H(+)</text>
        <dbReference type="Rhea" id="RHEA:30479"/>
        <dbReference type="Rhea" id="RHEA-COMP:11964"/>
        <dbReference type="Rhea" id="RHEA-COMP:11965"/>
        <dbReference type="ChEBI" id="CHEBI:15377"/>
        <dbReference type="ChEBI" id="CHEBI:15378"/>
        <dbReference type="ChEBI" id="CHEBI:15379"/>
        <dbReference type="ChEBI" id="CHEBI:57618"/>
        <dbReference type="ChEBI" id="CHEBI:58045"/>
        <dbReference type="ChEBI" id="CHEBI:58210"/>
        <dbReference type="ChEBI" id="CHEBI:61131"/>
    </reaction>
</comment>
<evidence type="ECO:0000256" key="19">
    <source>
        <dbReference type="ARBA" id="ARBA00058503"/>
    </source>
</evidence>
<evidence type="ECO:0000256" key="7">
    <source>
        <dbReference type="ARBA" id="ARBA00022824"/>
    </source>
</evidence>
<dbReference type="InterPro" id="IPR002401">
    <property type="entry name" value="Cyt_P450_E_grp-I"/>
</dbReference>
<dbReference type="InterPro" id="IPR036396">
    <property type="entry name" value="Cyt_P450_sf"/>
</dbReference>
<comment type="catalytic activity">
    <reaction evidence="13">
        <text>L-valine + reduced [NADPH--hemoprotein reductase] + O2 = N-hydroxy-L-valine + oxidized [NADPH--hemoprotein reductase] + H2O + 2 H(+)</text>
        <dbReference type="Rhea" id="RHEA:30491"/>
        <dbReference type="Rhea" id="RHEA-COMP:11964"/>
        <dbReference type="Rhea" id="RHEA-COMP:11965"/>
        <dbReference type="ChEBI" id="CHEBI:15377"/>
        <dbReference type="ChEBI" id="CHEBI:15378"/>
        <dbReference type="ChEBI" id="CHEBI:15379"/>
        <dbReference type="ChEBI" id="CHEBI:57618"/>
        <dbReference type="ChEBI" id="CHEBI:57762"/>
        <dbReference type="ChEBI" id="CHEBI:58210"/>
        <dbReference type="ChEBI" id="CHEBI:61140"/>
    </reaction>
</comment>
<evidence type="ECO:0000313" key="22">
    <source>
        <dbReference type="EMBL" id="KAF7816234.1"/>
    </source>
</evidence>
<feature type="binding site" description="axial binding residue" evidence="20">
    <location>
        <position position="477"/>
    </location>
    <ligand>
        <name>heme</name>
        <dbReference type="ChEBI" id="CHEBI:30413"/>
    </ligand>
    <ligandPart>
        <name>Fe</name>
        <dbReference type="ChEBI" id="CHEBI:18248"/>
    </ligandPart>
</feature>
<evidence type="ECO:0000256" key="1">
    <source>
        <dbReference type="ARBA" id="ARBA00001971"/>
    </source>
</evidence>
<dbReference type="OrthoDB" id="2789670at2759"/>
<evidence type="ECO:0000256" key="15">
    <source>
        <dbReference type="ARBA" id="ARBA00051269"/>
    </source>
</evidence>
<keyword evidence="5 20" id="KW-0349">Heme</keyword>
<comment type="catalytic activity">
    <reaction evidence="17">
        <text>L-valine + 2 reduced [NADPH--hemoprotein reductase] + 2 O2 = (E)-2-methylpropanal oxime + 2 oxidized [NADPH--hemoprotein reductase] + CO2 + 3 H2O + 2 H(+)</text>
        <dbReference type="Rhea" id="RHEA:28606"/>
        <dbReference type="Rhea" id="RHEA-COMP:11964"/>
        <dbReference type="Rhea" id="RHEA-COMP:11965"/>
        <dbReference type="ChEBI" id="CHEBI:15377"/>
        <dbReference type="ChEBI" id="CHEBI:15378"/>
        <dbReference type="ChEBI" id="CHEBI:15379"/>
        <dbReference type="ChEBI" id="CHEBI:16526"/>
        <dbReference type="ChEBI" id="CHEBI:57618"/>
        <dbReference type="ChEBI" id="CHEBI:57762"/>
        <dbReference type="ChEBI" id="CHEBI:58210"/>
        <dbReference type="ChEBI" id="CHEBI:61143"/>
        <dbReference type="EC" id="1.14.14.38"/>
    </reaction>
</comment>
<dbReference type="GO" id="GO:0102002">
    <property type="term" value="F:valine N-monooxygenase (oxime forming) activity"/>
    <property type="evidence" value="ECO:0007669"/>
    <property type="project" value="UniProtKB-EC"/>
</dbReference>
<dbReference type="InterPro" id="IPR017972">
    <property type="entry name" value="Cyt_P450_CS"/>
</dbReference>
<keyword evidence="8" id="KW-0492">Microsome</keyword>
<evidence type="ECO:0000313" key="23">
    <source>
        <dbReference type="Proteomes" id="UP000634136"/>
    </source>
</evidence>
<keyword evidence="9" id="KW-0812">Transmembrane</keyword>
<dbReference type="GO" id="GO:0019756">
    <property type="term" value="P:cyanogenic glycoside biosynthetic process"/>
    <property type="evidence" value="ECO:0007669"/>
    <property type="project" value="UniProtKB-ARBA"/>
</dbReference>
<evidence type="ECO:0000256" key="12">
    <source>
        <dbReference type="ARBA" id="ARBA00023033"/>
    </source>
</evidence>
<proteinExistence type="inferred from homology"/>
<dbReference type="Proteomes" id="UP000634136">
    <property type="component" value="Unassembled WGS sequence"/>
</dbReference>
<name>A0A834T5W4_9FABA</name>
<dbReference type="Pfam" id="PF00067">
    <property type="entry name" value="p450"/>
    <property type="match status" value="1"/>
</dbReference>
<evidence type="ECO:0000256" key="4">
    <source>
        <dbReference type="ARBA" id="ARBA00010617"/>
    </source>
</evidence>
<comment type="catalytic activity">
    <reaction evidence="16">
        <text>L-isoleucine + 2 reduced [NADPH--hemoprotein reductase] + 2 O2 = (1E,2S)-2-methylbutanal oxime + 2 oxidized [NADPH--hemoprotein reductase] + CO2 + 3 H2O + 2 H(+)</text>
        <dbReference type="Rhea" id="RHEA:28602"/>
        <dbReference type="Rhea" id="RHEA-COMP:11964"/>
        <dbReference type="Rhea" id="RHEA-COMP:11965"/>
        <dbReference type="ChEBI" id="CHEBI:15377"/>
        <dbReference type="ChEBI" id="CHEBI:15378"/>
        <dbReference type="ChEBI" id="CHEBI:15379"/>
        <dbReference type="ChEBI" id="CHEBI:16526"/>
        <dbReference type="ChEBI" id="CHEBI:57618"/>
        <dbReference type="ChEBI" id="CHEBI:58045"/>
        <dbReference type="ChEBI" id="CHEBI:58210"/>
        <dbReference type="ChEBI" id="CHEBI:134628"/>
        <dbReference type="EC" id="1.14.14.39"/>
    </reaction>
</comment>
<evidence type="ECO:0000256" key="8">
    <source>
        <dbReference type="ARBA" id="ARBA00022848"/>
    </source>
</evidence>
<comment type="cofactor">
    <cofactor evidence="1 20">
        <name>heme</name>
        <dbReference type="ChEBI" id="CHEBI:30413"/>
    </cofactor>
</comment>
<evidence type="ECO:0000256" key="10">
    <source>
        <dbReference type="ARBA" id="ARBA00023002"/>
    </source>
</evidence>
<keyword evidence="7" id="KW-0256">Endoplasmic reticulum</keyword>
<sequence length="540" mass="61401">MQYTLFSQLSPLLSYFKLLLRAISTLIETLKYPHLTPTSQNHKLPPGPKPWPIIGSLPEMLSNKLSASRWIHKLMKDLDTEIACVRLGNVHVITVSSPTIACEFLKKHDDVFASRPITMSSYLISRGYLMTSVVPMGEQWRKMKKMISKDLLSPTKHRWLHAKRMEEANNLVRYIYTQCNATHNSNNKNINGGFVNVRIAAQQYCGNVIRKMIFNKRYFGEGEKDGGPGYEEMEHVDALFTLLNYSYAFSVSDYIPWLRGLDLDGHQKKLKDAMRIINKYHDSIVEGRMKQWKEGKKTEAEDLLDVMISLKDSNNNSLLTSEEIKAQITDLMVATVDNPSNAVEWTLAEMLNQPHILEKATEEVEQVVGKNRVVQESDIPKLNYIKACAREALRLHPIAPFNVPHVSLSDAVVSNYFIPKGSHVLLSRQQLGRNPKVWKDEPHVFKPERHLKDDGSDVYLNEIDLRLLSFSTGKRGCPGVVLGSTITVMLLARLIHGFSWSAPPDRTKIELVESETDLLLAHPLVVIAKPRLPQEVYLLD</sequence>
<evidence type="ECO:0000256" key="18">
    <source>
        <dbReference type="ARBA" id="ARBA00052887"/>
    </source>
</evidence>
<comment type="function">
    <text evidence="19">Involved in the biosynthesis of the cyanogenic glucosides linamarin and lotaustralin and of the nitirle glucosides rhodiocyanoside A and D. Can use L-isoleucine &gt; L-valine as substrate, but not L-leucine, L-phenylalanine or L-tyrosine. Catalyzes multi-step reactions starting with two successive N-hydroxylations using L-isoleucine and, to a lower extent, L-valine as substrates leading to the formation of N,N-dihydroxy-L-valine and N,N-dihydroxy-L-isoleucine, respectively; following spontaneous reactions lead to the production of (E)-2-methylpropanal oxime and (1E,2S)-2-methylbutanal oxime, respectively.</text>
</comment>
<comment type="pathway">
    <text evidence="3">Secondary metabolite biosynthesis.</text>
</comment>
<dbReference type="PRINTS" id="PR00463">
    <property type="entry name" value="EP450I"/>
</dbReference>
<dbReference type="GO" id="GO:0102001">
    <property type="term" value="F:isoleucine N-monooxygenase (oxime forming) activity"/>
    <property type="evidence" value="ECO:0007669"/>
    <property type="project" value="UniProtKB-EC"/>
</dbReference>
<reference evidence="22" key="1">
    <citation type="submission" date="2020-09" db="EMBL/GenBank/DDBJ databases">
        <title>Genome-Enabled Discovery of Anthraquinone Biosynthesis in Senna tora.</title>
        <authorList>
            <person name="Kang S.-H."/>
            <person name="Pandey R.P."/>
            <person name="Lee C.-M."/>
            <person name="Sim J.-S."/>
            <person name="Jeong J.-T."/>
            <person name="Choi B.-S."/>
            <person name="Jung M."/>
            <person name="Ginzburg D."/>
            <person name="Zhao K."/>
            <person name="Won S.Y."/>
            <person name="Oh T.-J."/>
            <person name="Yu Y."/>
            <person name="Kim N.-H."/>
            <person name="Lee O.R."/>
            <person name="Lee T.-H."/>
            <person name="Bashyal P."/>
            <person name="Kim T.-S."/>
            <person name="Lee W.-H."/>
            <person name="Kawkins C."/>
            <person name="Kim C.-K."/>
            <person name="Kim J.S."/>
            <person name="Ahn B.O."/>
            <person name="Rhee S.Y."/>
            <person name="Sohng J.K."/>
        </authorList>
    </citation>
    <scope>NUCLEOTIDE SEQUENCE</scope>
    <source>
        <tissue evidence="22">Leaf</tissue>
    </source>
</reference>
<dbReference type="SUPFAM" id="SSF48264">
    <property type="entry name" value="Cytochrome P450"/>
    <property type="match status" value="1"/>
</dbReference>
<evidence type="ECO:0000256" key="20">
    <source>
        <dbReference type="PIRSR" id="PIRSR602401-1"/>
    </source>
</evidence>
<evidence type="ECO:0000256" key="6">
    <source>
        <dbReference type="ARBA" id="ARBA00022723"/>
    </source>
</evidence>
<comment type="similarity">
    <text evidence="4 21">Belongs to the cytochrome P450 family.</text>
</comment>
<dbReference type="FunFam" id="1.10.630.10:FF:000037">
    <property type="entry name" value="Cytochrome P450 9"/>
    <property type="match status" value="1"/>
</dbReference>
<evidence type="ECO:0000256" key="3">
    <source>
        <dbReference type="ARBA" id="ARBA00005179"/>
    </source>
</evidence>
<comment type="subcellular location">
    <subcellularLocation>
        <location evidence="2">Microsome membrane</location>
        <topology evidence="2">Single-pass type II membrane protein</topology>
    </subcellularLocation>
</comment>
<dbReference type="AlphaFoldDB" id="A0A834T5W4"/>
<dbReference type="PROSITE" id="PS00086">
    <property type="entry name" value="CYTOCHROME_P450"/>
    <property type="match status" value="1"/>
</dbReference>
<evidence type="ECO:0000256" key="21">
    <source>
        <dbReference type="RuleBase" id="RU000461"/>
    </source>
</evidence>
<keyword evidence="12 21" id="KW-0503">Monooxygenase</keyword>
<evidence type="ECO:0000256" key="9">
    <source>
        <dbReference type="ARBA" id="ARBA00022968"/>
    </source>
</evidence>
<keyword evidence="23" id="KW-1185">Reference proteome</keyword>
<dbReference type="PANTHER" id="PTHR47944">
    <property type="entry name" value="CYTOCHROME P450 98A9"/>
    <property type="match status" value="1"/>
</dbReference>
<keyword evidence="9" id="KW-0735">Signal-anchor</keyword>